<evidence type="ECO:0000313" key="2">
    <source>
        <dbReference type="EMBL" id="RUM25846.1"/>
    </source>
</evidence>
<evidence type="ECO:0000313" key="3">
    <source>
        <dbReference type="Proteomes" id="UP000278823"/>
    </source>
</evidence>
<dbReference type="EMBL" id="RJTH01000002">
    <property type="protein sequence ID" value="RUM25846.1"/>
    <property type="molecule type" value="Genomic_DNA"/>
</dbReference>
<dbReference type="Proteomes" id="UP000278823">
    <property type="component" value="Unassembled WGS sequence"/>
</dbReference>
<keyword evidence="3" id="KW-1185">Reference proteome</keyword>
<comment type="caution">
    <text evidence="2">The sequence shown here is derived from an EMBL/GenBank/DDBJ whole genome shotgun (WGS) entry which is preliminary data.</text>
</comment>
<dbReference type="AlphaFoldDB" id="A0A3S0TD46"/>
<dbReference type="Gene3D" id="2.40.50.100">
    <property type="match status" value="1"/>
</dbReference>
<dbReference type="Pfam" id="PF25917">
    <property type="entry name" value="BSH_RND"/>
    <property type="match status" value="1"/>
</dbReference>
<dbReference type="Gene3D" id="1.10.287.470">
    <property type="entry name" value="Helix hairpin bin"/>
    <property type="match status" value="1"/>
</dbReference>
<dbReference type="PANTHER" id="PTHR30469:SF38">
    <property type="entry name" value="HLYD FAMILY SECRETION PROTEIN"/>
    <property type="match status" value="1"/>
</dbReference>
<dbReference type="InterPro" id="IPR058625">
    <property type="entry name" value="MdtA-like_BSH"/>
</dbReference>
<dbReference type="GO" id="GO:1990281">
    <property type="term" value="C:efflux pump complex"/>
    <property type="evidence" value="ECO:0007669"/>
    <property type="project" value="TreeGrafter"/>
</dbReference>
<dbReference type="SUPFAM" id="SSF111369">
    <property type="entry name" value="HlyD-like secretion proteins"/>
    <property type="match status" value="1"/>
</dbReference>
<dbReference type="RefSeq" id="WP_126919778.1">
    <property type="nucleotide sequence ID" value="NZ_ML133687.1"/>
</dbReference>
<dbReference type="Gene3D" id="2.40.30.170">
    <property type="match status" value="1"/>
</dbReference>
<evidence type="ECO:0000259" key="1">
    <source>
        <dbReference type="Pfam" id="PF25917"/>
    </source>
</evidence>
<dbReference type="OrthoDB" id="8794034at2"/>
<reference evidence="3" key="1">
    <citation type="submission" date="2018-11" db="EMBL/GenBank/DDBJ databases">
        <title>Rhizobium chutanense sp. nov., isolated from root nodules of Phaseolus vulgaris in China.</title>
        <authorList>
            <person name="Huo Y."/>
        </authorList>
    </citation>
    <scope>NUCLEOTIDE SEQUENCE [LARGE SCALE GENOMIC DNA]</scope>
    <source>
        <strain evidence="3">CCBAU 65647</strain>
    </source>
</reference>
<proteinExistence type="predicted"/>
<protein>
    <submittedName>
        <fullName evidence="2">HlyD family efflux transporter periplasmic adaptor subunit</fullName>
    </submittedName>
</protein>
<name>A0A3S0TD46_9HYPH</name>
<organism evidence="2 3">
    <name type="scientific">Rhizobium vallis</name>
    <dbReference type="NCBI Taxonomy" id="634290"/>
    <lineage>
        <taxon>Bacteria</taxon>
        <taxon>Pseudomonadati</taxon>
        <taxon>Pseudomonadota</taxon>
        <taxon>Alphaproteobacteria</taxon>
        <taxon>Hyphomicrobiales</taxon>
        <taxon>Rhizobiaceae</taxon>
        <taxon>Rhizobium/Agrobacterium group</taxon>
        <taxon>Rhizobium</taxon>
    </lineage>
</organism>
<sequence>MNAQIFTARRRNAILMTAGAVTGLWLISGKPNASDDPNNQVSSTQIVAAARGVVDVEGGIVRISPSRDGVVAAVNVHEGAMVKAGDVLARLDDQQELLTAQISQAEFAQSQRQYQLIQLKEKSSSRQLERLRKAAAGDAVSKQSLEEASDAHASLAIELELASSARDIAQMRRDIANHQTQLMSIRSPVSGIVVRQGARVGETVSAQAMSELFSILPNTTKVIHAEIPEEFLDIMSPDMPVEIVPDSHSGVPIAGRVVRISPVLTQVKRGDSNEERSDIRTASAVIRVDGDADLHVGQRVVVKASK</sequence>
<dbReference type="PANTHER" id="PTHR30469">
    <property type="entry name" value="MULTIDRUG RESISTANCE PROTEIN MDTA"/>
    <property type="match status" value="1"/>
</dbReference>
<accession>A0A3S0TD46</accession>
<feature type="domain" description="Multidrug resistance protein MdtA-like barrel-sandwich hybrid" evidence="1">
    <location>
        <begin position="61"/>
        <end position="210"/>
    </location>
</feature>
<gene>
    <name evidence="2" type="ORF">EFQ99_05990</name>
</gene>
<dbReference type="GO" id="GO:0015562">
    <property type="term" value="F:efflux transmembrane transporter activity"/>
    <property type="evidence" value="ECO:0007669"/>
    <property type="project" value="TreeGrafter"/>
</dbReference>